<feature type="compositionally biased region" description="Low complexity" evidence="1">
    <location>
        <begin position="30"/>
        <end position="41"/>
    </location>
</feature>
<dbReference type="AlphaFoldDB" id="A0A6J4KF79"/>
<accession>A0A6J4KF79</accession>
<dbReference type="EMBL" id="CADCTX010000145">
    <property type="protein sequence ID" value="CAA9303233.1"/>
    <property type="molecule type" value="Genomic_DNA"/>
</dbReference>
<name>A0A6J4KF79_9BACT</name>
<feature type="non-terminal residue" evidence="2">
    <location>
        <position position="1"/>
    </location>
</feature>
<evidence type="ECO:0000313" key="2">
    <source>
        <dbReference type="EMBL" id="CAA9303233.1"/>
    </source>
</evidence>
<proteinExistence type="predicted"/>
<organism evidence="2">
    <name type="scientific">uncultured Gemmatimonadaceae bacterium</name>
    <dbReference type="NCBI Taxonomy" id="246130"/>
    <lineage>
        <taxon>Bacteria</taxon>
        <taxon>Pseudomonadati</taxon>
        <taxon>Gemmatimonadota</taxon>
        <taxon>Gemmatimonadia</taxon>
        <taxon>Gemmatimonadales</taxon>
        <taxon>Gemmatimonadaceae</taxon>
        <taxon>environmental samples</taxon>
    </lineage>
</organism>
<evidence type="ECO:0000256" key="1">
    <source>
        <dbReference type="SAM" id="MobiDB-lite"/>
    </source>
</evidence>
<sequence>GSHPSAGHPVAQEVQADGEEAARLLREAAARGAQARPQGARPPRRDVRQHADRRLGRAHGLLVPHGRPGHRRDGAREGVPLRQPGGPLPLAHRRGAAPALPHARDLRPVPQLRAGHRLRAARRAPARALLHRVQAARRRWKAL</sequence>
<feature type="region of interest" description="Disordered" evidence="1">
    <location>
        <begin position="28"/>
        <end position="110"/>
    </location>
</feature>
<gene>
    <name evidence="2" type="ORF">AVDCRST_MAG40-496</name>
</gene>
<feature type="compositionally biased region" description="Basic and acidic residues" evidence="1">
    <location>
        <begin position="43"/>
        <end position="55"/>
    </location>
</feature>
<feature type="non-terminal residue" evidence="2">
    <location>
        <position position="143"/>
    </location>
</feature>
<protein>
    <submittedName>
        <fullName evidence="2">DnaK suppressor protein, putative</fullName>
    </submittedName>
</protein>
<reference evidence="2" key="1">
    <citation type="submission" date="2020-02" db="EMBL/GenBank/DDBJ databases">
        <authorList>
            <person name="Meier V. D."/>
        </authorList>
    </citation>
    <scope>NUCLEOTIDE SEQUENCE</scope>
    <source>
        <strain evidence="2">AVDCRST_MAG40</strain>
    </source>
</reference>